<comment type="similarity">
    <text evidence="1">Belongs to the asp23 family.</text>
</comment>
<dbReference type="OrthoDB" id="9808942at2"/>
<organism evidence="3 4">
    <name type="scientific">Rubrobacter taiwanensis</name>
    <dbReference type="NCBI Taxonomy" id="185139"/>
    <lineage>
        <taxon>Bacteria</taxon>
        <taxon>Bacillati</taxon>
        <taxon>Actinomycetota</taxon>
        <taxon>Rubrobacteria</taxon>
        <taxon>Rubrobacterales</taxon>
        <taxon>Rubrobacteraceae</taxon>
        <taxon>Rubrobacter</taxon>
    </lineage>
</organism>
<feature type="region of interest" description="Disordered" evidence="2">
    <location>
        <begin position="1"/>
        <end position="30"/>
    </location>
</feature>
<evidence type="ECO:0000256" key="2">
    <source>
        <dbReference type="SAM" id="MobiDB-lite"/>
    </source>
</evidence>
<evidence type="ECO:0000313" key="3">
    <source>
        <dbReference type="EMBL" id="TCJ20481.1"/>
    </source>
</evidence>
<sequence length="160" mass="17536">MSEQRQQEQQRQQQARQRSPLQSERGATRVEDSVVAKIAGMAAQEVEGVRMGGGASRALGGIVDSVTGGGGGQTRGVSVEVGEVETAIDLTMAVDYGKSIPQLTESVRKNVIQRVENLVGLNVKEVNITVNDVILPQQEREEEERERRELESAQEEPRVR</sequence>
<evidence type="ECO:0000256" key="1">
    <source>
        <dbReference type="ARBA" id="ARBA00005721"/>
    </source>
</evidence>
<name>A0A4R1BS57_9ACTN</name>
<keyword evidence="4" id="KW-1185">Reference proteome</keyword>
<gene>
    <name evidence="3" type="ORF">E0L93_01265</name>
</gene>
<dbReference type="EMBL" id="SKBU01000003">
    <property type="protein sequence ID" value="TCJ20481.1"/>
    <property type="molecule type" value="Genomic_DNA"/>
</dbReference>
<accession>A0A4R1BS57</accession>
<feature type="compositionally biased region" description="Low complexity" evidence="2">
    <location>
        <begin position="9"/>
        <end position="18"/>
    </location>
</feature>
<dbReference type="Pfam" id="PF03780">
    <property type="entry name" value="Asp23"/>
    <property type="match status" value="1"/>
</dbReference>
<comment type="caution">
    <text evidence="3">The sequence shown here is derived from an EMBL/GenBank/DDBJ whole genome shotgun (WGS) entry which is preliminary data.</text>
</comment>
<dbReference type="RefSeq" id="WP_132687427.1">
    <property type="nucleotide sequence ID" value="NZ_SKBU01000003.1"/>
</dbReference>
<reference evidence="3 4" key="1">
    <citation type="submission" date="2019-03" db="EMBL/GenBank/DDBJ databases">
        <title>Whole genome sequence of a novel Rubrobacter taiwanensis strain, isolated from Yellowstone National Park.</title>
        <authorList>
            <person name="Freed S."/>
            <person name="Ramaley R.F."/>
            <person name="Kyndt J.A."/>
        </authorList>
    </citation>
    <scope>NUCLEOTIDE SEQUENCE [LARGE SCALE GENOMIC DNA]</scope>
    <source>
        <strain evidence="3 4">Yellowstone</strain>
    </source>
</reference>
<dbReference type="PANTHER" id="PTHR34297:SF3">
    <property type="entry name" value="ALKALINE SHOCK PROTEIN 23"/>
    <property type="match status" value="1"/>
</dbReference>
<proteinExistence type="inferred from homology"/>
<dbReference type="Proteomes" id="UP000295244">
    <property type="component" value="Unassembled WGS sequence"/>
</dbReference>
<feature type="region of interest" description="Disordered" evidence="2">
    <location>
        <begin position="136"/>
        <end position="160"/>
    </location>
</feature>
<dbReference type="InterPro" id="IPR005531">
    <property type="entry name" value="Asp23"/>
</dbReference>
<dbReference type="PANTHER" id="PTHR34297">
    <property type="entry name" value="HYPOTHETICAL CYTOSOLIC PROTEIN-RELATED"/>
    <property type="match status" value="1"/>
</dbReference>
<dbReference type="AlphaFoldDB" id="A0A4R1BS57"/>
<feature type="compositionally biased region" description="Basic and acidic residues" evidence="2">
    <location>
        <begin position="145"/>
        <end position="160"/>
    </location>
</feature>
<protein>
    <submittedName>
        <fullName evidence="3">Asp23/Gls24 family envelope stress response protein</fullName>
    </submittedName>
</protein>
<evidence type="ECO:0000313" key="4">
    <source>
        <dbReference type="Proteomes" id="UP000295244"/>
    </source>
</evidence>